<name>A0A812B7A5_ACAPH</name>
<dbReference type="Pfam" id="PF13679">
    <property type="entry name" value="Methyltransf_32"/>
    <property type="match status" value="1"/>
</dbReference>
<comment type="caution">
    <text evidence="3">The sequence shown here is derived from an EMBL/GenBank/DDBJ whole genome shotgun (WGS) entry which is preliminary data.</text>
</comment>
<dbReference type="PROSITE" id="PS50405">
    <property type="entry name" value="GST_CTER"/>
    <property type="match status" value="1"/>
</dbReference>
<evidence type="ECO:0000256" key="1">
    <source>
        <dbReference type="ARBA" id="ARBA00008797"/>
    </source>
</evidence>
<gene>
    <name evidence="3" type="ORF">SPHA_12771</name>
</gene>
<dbReference type="EMBL" id="CAHIKZ030000426">
    <property type="protein sequence ID" value="CAE1173699.1"/>
    <property type="molecule type" value="Genomic_DNA"/>
</dbReference>
<dbReference type="GO" id="GO:0005737">
    <property type="term" value="C:cytoplasm"/>
    <property type="evidence" value="ECO:0007669"/>
    <property type="project" value="TreeGrafter"/>
</dbReference>
<reference evidence="3" key="1">
    <citation type="submission" date="2021-01" db="EMBL/GenBank/DDBJ databases">
        <authorList>
            <person name="Li R."/>
            <person name="Bekaert M."/>
        </authorList>
    </citation>
    <scope>NUCLEOTIDE SEQUENCE</scope>
    <source>
        <strain evidence="3">Farmed</strain>
    </source>
</reference>
<evidence type="ECO:0000259" key="2">
    <source>
        <dbReference type="PROSITE" id="PS50405"/>
    </source>
</evidence>
<protein>
    <recommendedName>
        <fullName evidence="2">GST C-terminal domain-containing protein</fullName>
    </recommendedName>
</protein>
<dbReference type="InterPro" id="IPR010987">
    <property type="entry name" value="Glutathione-S-Trfase_C-like"/>
</dbReference>
<comment type="similarity">
    <text evidence="1">Belongs to the GSTCD family.</text>
</comment>
<organism evidence="3 4">
    <name type="scientific">Acanthosepion pharaonis</name>
    <name type="common">Pharaoh cuttlefish</name>
    <name type="synonym">Sepia pharaonis</name>
    <dbReference type="NCBI Taxonomy" id="158019"/>
    <lineage>
        <taxon>Eukaryota</taxon>
        <taxon>Metazoa</taxon>
        <taxon>Spiralia</taxon>
        <taxon>Lophotrochozoa</taxon>
        <taxon>Mollusca</taxon>
        <taxon>Cephalopoda</taxon>
        <taxon>Coleoidea</taxon>
        <taxon>Decapodiformes</taxon>
        <taxon>Sepiida</taxon>
        <taxon>Sepiina</taxon>
        <taxon>Sepiidae</taxon>
        <taxon>Acanthosepion</taxon>
    </lineage>
</organism>
<dbReference type="AlphaFoldDB" id="A0A812B7A5"/>
<evidence type="ECO:0000313" key="4">
    <source>
        <dbReference type="Proteomes" id="UP000597762"/>
    </source>
</evidence>
<accession>A0A812B7A5</accession>
<dbReference type="SUPFAM" id="SSF53335">
    <property type="entry name" value="S-adenosyl-L-methionine-dependent methyltransferases"/>
    <property type="match status" value="1"/>
</dbReference>
<dbReference type="Proteomes" id="UP000597762">
    <property type="component" value="Unassembled WGS sequence"/>
</dbReference>
<dbReference type="FunFam" id="3.40.50.150:FF:000725">
    <property type="entry name" value="Glutathione S-transferase, C-terminal domain-containing"/>
    <property type="match status" value="1"/>
</dbReference>
<dbReference type="PANTHER" id="PTHR13369:SF0">
    <property type="entry name" value="GLUTATHIONE S-TRANSFERASE C-TERMINAL DOMAIN-CONTAINING PROTEIN"/>
    <property type="match status" value="1"/>
</dbReference>
<evidence type="ECO:0000313" key="3">
    <source>
        <dbReference type="EMBL" id="CAE1173699.1"/>
    </source>
</evidence>
<keyword evidence="4" id="KW-1185">Reference proteome</keyword>
<sequence length="593" mass="66435">MVSGEGNLIRSGLCSVLRQIICIAHNCYPSESYNDLLGFRGGSLKACAEVSSWTKLCELEFPEAMMTAIQEIRSLRAKADLDKTEKHGITYTLPKEAILLESHMHQPPRIHNDDKMKRYLIQCLINNWSNEEDISKLENNVCAKLCQGYNPLVGEMIQSHAIIRFRLEGLNENTDNQSELQQNRNKPFDDDLLLAQLAEKMKKMKLDDVVLDHLYVEGIEMTIADLILFIFVYHFLESVDLQLGLLITHLPKLGAWFQHMSNMPRMQVAASEYGCNLDDLCLTLENDNHSSLLINNFALSEIAEDDNKESELQRRTRSKYRALKPELAKVLKLIKTADIQPKGGEHPCGTNIELPWSTLPAAVHPQEGGLPAKRALKKCQQLENIVTAVKEIVTKGQIIVDFCSGGGHLGITLASLIPYCQVYLIENKEESLHIAKSRVDKLGLKNITLYQCNLGYFHGKFDLGTCLHACGVATDMVLQKCINSEAAFVVCPCCYGAVQNTHLITYPRSQLFQAANISDMDLLTLGHAADQTEFKIALAEQGRYCMNLVDTDRLAYTEEKGYDVILCSLQPLTCTPKNNLLIGTPKYIKNGLS</sequence>
<dbReference type="Gene3D" id="1.20.1050.10">
    <property type="match status" value="1"/>
</dbReference>
<dbReference type="CDD" id="cd02440">
    <property type="entry name" value="AdoMet_MTases"/>
    <property type="match status" value="1"/>
</dbReference>
<proteinExistence type="inferred from homology"/>
<dbReference type="Gene3D" id="3.40.50.150">
    <property type="entry name" value="Vaccinia Virus protein VP39"/>
    <property type="match status" value="1"/>
</dbReference>
<dbReference type="InterPro" id="IPR025714">
    <property type="entry name" value="Methyltranfer_dom"/>
</dbReference>
<dbReference type="PANTHER" id="PTHR13369">
    <property type="match status" value="1"/>
</dbReference>
<dbReference type="SUPFAM" id="SSF47616">
    <property type="entry name" value="GST C-terminal domain-like"/>
    <property type="match status" value="1"/>
</dbReference>
<dbReference type="InterPro" id="IPR036282">
    <property type="entry name" value="Glutathione-S-Trfase_C_sf"/>
</dbReference>
<dbReference type="InterPro" id="IPR029063">
    <property type="entry name" value="SAM-dependent_MTases_sf"/>
</dbReference>
<dbReference type="OrthoDB" id="206598at2759"/>
<feature type="domain" description="GST C-terminal" evidence="2">
    <location>
        <begin position="156"/>
        <end position="290"/>
    </location>
</feature>